<accession>A0A6N4TM31</accession>
<dbReference type="InterPro" id="IPR009671">
    <property type="entry name" value="RraB_dom"/>
</dbReference>
<evidence type="ECO:0000313" key="3">
    <source>
        <dbReference type="Proteomes" id="UP000464754"/>
    </source>
</evidence>
<dbReference type="InterPro" id="IPR036701">
    <property type="entry name" value="RraB-like_sf"/>
</dbReference>
<keyword evidence="3" id="KW-1185">Reference proteome</keyword>
<reference evidence="3" key="1">
    <citation type="submission" date="2019-05" db="EMBL/GenBank/DDBJ databases">
        <title>Complete genome sequencing of Absiella argi strain JCM 30884.</title>
        <authorList>
            <person name="Sakamoto M."/>
            <person name="Murakami T."/>
            <person name="Mori H."/>
        </authorList>
    </citation>
    <scope>NUCLEOTIDE SEQUENCE [LARGE SCALE GENOMIC DNA]</scope>
    <source>
        <strain evidence="3">JCM 30884</strain>
    </source>
</reference>
<dbReference type="Proteomes" id="UP000464754">
    <property type="component" value="Chromosome"/>
</dbReference>
<dbReference type="SUPFAM" id="SSF89946">
    <property type="entry name" value="Hypothetical protein VC0424"/>
    <property type="match status" value="1"/>
</dbReference>
<dbReference type="EMBL" id="AP019695">
    <property type="protein sequence ID" value="BBK23621.1"/>
    <property type="molecule type" value="Genomic_DNA"/>
</dbReference>
<dbReference type="Gene3D" id="3.30.70.970">
    <property type="entry name" value="RraB-like"/>
    <property type="match status" value="1"/>
</dbReference>
<protein>
    <recommendedName>
        <fullName evidence="1">Regulator of ribonuclease activity B domain-containing protein</fullName>
    </recommendedName>
</protein>
<proteinExistence type="predicted"/>
<name>A0A6N4TM31_9FIRM</name>
<dbReference type="RefSeq" id="WP_115715767.1">
    <property type="nucleotide sequence ID" value="NZ_AP019695.1"/>
</dbReference>
<dbReference type="KEGG" id="aarg:Aargi30884_25240"/>
<gene>
    <name evidence="2" type="ORF">Aargi30884_25240</name>
</gene>
<dbReference type="AlphaFoldDB" id="A0A6N4TM31"/>
<evidence type="ECO:0000259" key="1">
    <source>
        <dbReference type="Pfam" id="PF06877"/>
    </source>
</evidence>
<dbReference type="Pfam" id="PF06877">
    <property type="entry name" value="RraB"/>
    <property type="match status" value="1"/>
</dbReference>
<organism evidence="2 3">
    <name type="scientific">Amedibacterium intestinale</name>
    <dbReference type="NCBI Taxonomy" id="2583452"/>
    <lineage>
        <taxon>Bacteria</taxon>
        <taxon>Bacillati</taxon>
        <taxon>Bacillota</taxon>
        <taxon>Erysipelotrichia</taxon>
        <taxon>Erysipelotrichales</taxon>
        <taxon>Erysipelotrichaceae</taxon>
        <taxon>Amedibacterium</taxon>
    </lineage>
</organism>
<evidence type="ECO:0000313" key="2">
    <source>
        <dbReference type="EMBL" id="BBK23621.1"/>
    </source>
</evidence>
<feature type="domain" description="Regulator of ribonuclease activity B" evidence="1">
    <location>
        <begin position="94"/>
        <end position="181"/>
    </location>
</feature>
<sequence>MKKIIPALAVLGGVAAFAVYKLKKEEKKHVVDLDQGLLYDEENEDDILENSFKKAETEVQDLPEHNDTITMDNEYPSLTSTEVENLKNEYNTKVEELASEGDILTKERPVRHNVCFYNEVDLEHFKKEVINRGFVISTGEEPLNLVVLHISPINTEKLVDNILYLASRAKENKGTYKNWETKVIYG</sequence>